<feature type="domain" description="Arrestin C-terminal-like" evidence="2">
    <location>
        <begin position="133"/>
        <end position="290"/>
    </location>
</feature>
<dbReference type="GO" id="GO:0005829">
    <property type="term" value="C:cytosol"/>
    <property type="evidence" value="ECO:0007669"/>
    <property type="project" value="TreeGrafter"/>
</dbReference>
<keyword evidence="4" id="KW-1185">Reference proteome</keyword>
<evidence type="ECO:0000256" key="1">
    <source>
        <dbReference type="SAM" id="MobiDB-lite"/>
    </source>
</evidence>
<reference evidence="3 4" key="1">
    <citation type="submission" date="2019-04" db="EMBL/GenBank/DDBJ databases">
        <title>Friends and foes A comparative genomics studyof 23 Aspergillus species from section Flavi.</title>
        <authorList>
            <consortium name="DOE Joint Genome Institute"/>
            <person name="Kjaerbolling I."/>
            <person name="Vesth T."/>
            <person name="Frisvad J.C."/>
            <person name="Nybo J.L."/>
            <person name="Theobald S."/>
            <person name="Kildgaard S."/>
            <person name="Isbrandt T."/>
            <person name="Kuo A."/>
            <person name="Sato A."/>
            <person name="Lyhne E.K."/>
            <person name="Kogle M.E."/>
            <person name="Wiebenga A."/>
            <person name="Kun R.S."/>
            <person name="Lubbers R.J."/>
            <person name="Makela M.R."/>
            <person name="Barry K."/>
            <person name="Chovatia M."/>
            <person name="Clum A."/>
            <person name="Daum C."/>
            <person name="Haridas S."/>
            <person name="He G."/>
            <person name="LaButti K."/>
            <person name="Lipzen A."/>
            <person name="Mondo S."/>
            <person name="Riley R."/>
            <person name="Salamov A."/>
            <person name="Simmons B.A."/>
            <person name="Magnuson J.K."/>
            <person name="Henrissat B."/>
            <person name="Mortensen U.H."/>
            <person name="Larsen T.O."/>
            <person name="Devries R.P."/>
            <person name="Grigoriev I.V."/>
            <person name="Machida M."/>
            <person name="Baker S.E."/>
            <person name="Andersen M.R."/>
        </authorList>
    </citation>
    <scope>NUCLEOTIDE SEQUENCE [LARGE SCALE GENOMIC DNA]</scope>
    <source>
        <strain evidence="3 4">IBT 29228</strain>
    </source>
</reference>
<feature type="compositionally biased region" description="Polar residues" evidence="1">
    <location>
        <begin position="106"/>
        <end position="130"/>
    </location>
</feature>
<feature type="compositionally biased region" description="Basic and acidic residues" evidence="1">
    <location>
        <begin position="444"/>
        <end position="453"/>
    </location>
</feature>
<evidence type="ECO:0000313" key="3">
    <source>
        <dbReference type="EMBL" id="KAE8380317.1"/>
    </source>
</evidence>
<dbReference type="OrthoDB" id="7785529at2759"/>
<feature type="compositionally biased region" description="Low complexity" evidence="1">
    <location>
        <begin position="89"/>
        <end position="105"/>
    </location>
</feature>
<protein>
    <recommendedName>
        <fullName evidence="2">Arrestin C-terminal-like domain-containing protein</fullName>
    </recommendedName>
</protein>
<dbReference type="InterPro" id="IPR011022">
    <property type="entry name" value="Arrestin_C-like"/>
</dbReference>
<dbReference type="GO" id="GO:0030674">
    <property type="term" value="F:protein-macromolecule adaptor activity"/>
    <property type="evidence" value="ECO:0007669"/>
    <property type="project" value="TreeGrafter"/>
</dbReference>
<dbReference type="GO" id="GO:0070086">
    <property type="term" value="P:ubiquitin-dependent endocytosis"/>
    <property type="evidence" value="ECO:0007669"/>
    <property type="project" value="TreeGrafter"/>
</dbReference>
<feature type="compositionally biased region" description="Low complexity" evidence="1">
    <location>
        <begin position="366"/>
        <end position="379"/>
    </location>
</feature>
<proteinExistence type="predicted"/>
<evidence type="ECO:0000313" key="4">
    <source>
        <dbReference type="Proteomes" id="UP000326198"/>
    </source>
</evidence>
<evidence type="ECO:0000259" key="2">
    <source>
        <dbReference type="SMART" id="SM01017"/>
    </source>
</evidence>
<feature type="region of interest" description="Disordered" evidence="1">
    <location>
        <begin position="355"/>
        <end position="408"/>
    </location>
</feature>
<dbReference type="InterPro" id="IPR014752">
    <property type="entry name" value="Arrestin-like_C"/>
</dbReference>
<name>A0A5N7BFC8_9EURO</name>
<dbReference type="SMART" id="SM01017">
    <property type="entry name" value="Arrestin_C"/>
    <property type="match status" value="1"/>
</dbReference>
<feature type="region of interest" description="Disordered" evidence="1">
    <location>
        <begin position="42"/>
        <end position="131"/>
    </location>
</feature>
<dbReference type="PANTHER" id="PTHR11188">
    <property type="entry name" value="ARRESTIN DOMAIN CONTAINING PROTEIN"/>
    <property type="match status" value="1"/>
</dbReference>
<dbReference type="Gene3D" id="2.60.40.640">
    <property type="match status" value="1"/>
</dbReference>
<feature type="region of interest" description="Disordered" evidence="1">
    <location>
        <begin position="437"/>
        <end position="587"/>
    </location>
</feature>
<dbReference type="PANTHER" id="PTHR11188:SF161">
    <property type="entry name" value="PH-RESPONSE REGULATOR PROTEIN PALF_RIM8"/>
    <property type="match status" value="1"/>
</dbReference>
<feature type="compositionally biased region" description="Basic and acidic residues" evidence="1">
    <location>
        <begin position="577"/>
        <end position="587"/>
    </location>
</feature>
<dbReference type="GO" id="GO:0005886">
    <property type="term" value="C:plasma membrane"/>
    <property type="evidence" value="ECO:0007669"/>
    <property type="project" value="TreeGrafter"/>
</dbReference>
<dbReference type="GO" id="GO:0031625">
    <property type="term" value="F:ubiquitin protein ligase binding"/>
    <property type="evidence" value="ECO:0007669"/>
    <property type="project" value="TreeGrafter"/>
</dbReference>
<feature type="compositionally biased region" description="Polar residues" evidence="1">
    <location>
        <begin position="61"/>
        <end position="72"/>
    </location>
</feature>
<dbReference type="AlphaFoldDB" id="A0A5N7BFC8"/>
<feature type="compositionally biased region" description="Polar residues" evidence="1">
    <location>
        <begin position="507"/>
        <end position="520"/>
    </location>
</feature>
<sequence>MLTSTLTKPTTINPTVSCRRRVNLMENIDIAPFPAPKARVVTLEPVSRRTRSKTKAKSTHSDTAPDSTSVDVSVSGAAGPDNRPPLSPAPSNVSSSSRLSNSSQSFQIASDPSSSAGTGLRNSEARSITPSVGDKTITAKMEVLRAGVLPGDTLPIKVTINHCKQVRSPHGIIITLYRQGRIDLHPSIPVGSSANGKKPVYEDIYPRSRTGLGGLTIGTSRSSSAFRKDLAQTFAPLVVDPTTLTAIVKTSIRIPEDAFPTITRTPGSMINFRYYVEVVVDLRGKLTSPERFLPRFNLVTAGSNYSPSGKILNPTDANSTAITANWAGNILDTDQIRREKGVVAVAFEVVIGTRDSHRRNNQPRRASSTAASSDLQSSAGHGPVDGEHLPADQHPVPNGESEYPSPEEYGQQELFWPEYGDEPQPQYQSLGEIVSAPQSEEPTDEKARMRHAEQMLLPSQPPNEAEAGPSTDVPTAPVLPEDDHINGYHHLPSPTENTVPQALMSAESVQTVVPGSSVMGQPSAPGDDKQELERQRLLMEASAPDENGPSSSNAVDGPSAPVFHDEGDHQLVGGNAHGDESLPRYQR</sequence>
<feature type="compositionally biased region" description="Basic and acidic residues" evidence="1">
    <location>
        <begin position="526"/>
        <end position="537"/>
    </location>
</feature>
<dbReference type="Proteomes" id="UP000326198">
    <property type="component" value="Unassembled WGS sequence"/>
</dbReference>
<accession>A0A5N7BFC8</accession>
<organism evidence="3 4">
    <name type="scientific">Aspergillus bertholletiae</name>
    <dbReference type="NCBI Taxonomy" id="1226010"/>
    <lineage>
        <taxon>Eukaryota</taxon>
        <taxon>Fungi</taxon>
        <taxon>Dikarya</taxon>
        <taxon>Ascomycota</taxon>
        <taxon>Pezizomycotina</taxon>
        <taxon>Eurotiomycetes</taxon>
        <taxon>Eurotiomycetidae</taxon>
        <taxon>Eurotiales</taxon>
        <taxon>Aspergillaceae</taxon>
        <taxon>Aspergillus</taxon>
        <taxon>Aspergillus subgen. Circumdati</taxon>
    </lineage>
</organism>
<dbReference type="Pfam" id="PF02752">
    <property type="entry name" value="Arrestin_C"/>
    <property type="match status" value="1"/>
</dbReference>
<dbReference type="EMBL" id="ML736183">
    <property type="protein sequence ID" value="KAE8380317.1"/>
    <property type="molecule type" value="Genomic_DNA"/>
</dbReference>
<dbReference type="InterPro" id="IPR050357">
    <property type="entry name" value="Arrestin_domain-protein"/>
</dbReference>
<gene>
    <name evidence="3" type="ORF">BDV26DRAFT_257793</name>
</gene>
<feature type="compositionally biased region" description="Basic residues" evidence="1">
    <location>
        <begin position="48"/>
        <end position="58"/>
    </location>
</feature>